<organism evidence="1 2">
    <name type="scientific">Tepidibacter thalassicus DSM 15285</name>
    <dbReference type="NCBI Taxonomy" id="1123350"/>
    <lineage>
        <taxon>Bacteria</taxon>
        <taxon>Bacillati</taxon>
        <taxon>Bacillota</taxon>
        <taxon>Clostridia</taxon>
        <taxon>Peptostreptococcales</taxon>
        <taxon>Peptostreptococcaceae</taxon>
        <taxon>Tepidibacter</taxon>
    </lineage>
</organism>
<dbReference type="OrthoDB" id="1706639at2"/>
<name>A0A1M5PJH1_9FIRM</name>
<dbReference type="Proteomes" id="UP000242520">
    <property type="component" value="Unassembled WGS sequence"/>
</dbReference>
<dbReference type="PANTHER" id="PTHR47197">
    <property type="entry name" value="PROTEIN NIRF"/>
    <property type="match status" value="1"/>
</dbReference>
<accession>A0A1M5PJH1</accession>
<evidence type="ECO:0000313" key="2">
    <source>
        <dbReference type="Proteomes" id="UP000242520"/>
    </source>
</evidence>
<reference evidence="2" key="1">
    <citation type="submission" date="2016-11" db="EMBL/GenBank/DDBJ databases">
        <authorList>
            <person name="Varghese N."/>
            <person name="Submissions S."/>
        </authorList>
    </citation>
    <scope>NUCLEOTIDE SEQUENCE [LARGE SCALE GENOMIC DNA]</scope>
    <source>
        <strain evidence="2">DSM 15285</strain>
    </source>
</reference>
<keyword evidence="2" id="KW-1185">Reference proteome</keyword>
<dbReference type="EMBL" id="FQXH01000006">
    <property type="protein sequence ID" value="SHH01976.1"/>
    <property type="molecule type" value="Genomic_DNA"/>
</dbReference>
<keyword evidence="1" id="KW-0238">DNA-binding</keyword>
<dbReference type="STRING" id="1123350.SAMN02744040_00533"/>
<gene>
    <name evidence="1" type="ORF">SAMN02744040_00533</name>
</gene>
<dbReference type="RefSeq" id="WP_072723486.1">
    <property type="nucleotide sequence ID" value="NZ_FQXH01000006.1"/>
</dbReference>
<dbReference type="Gene3D" id="2.130.10.10">
    <property type="entry name" value="YVTN repeat-like/Quinoprotein amine dehydrogenase"/>
    <property type="match status" value="2"/>
</dbReference>
<dbReference type="SUPFAM" id="SSF51004">
    <property type="entry name" value="C-terminal (heme d1) domain of cytochrome cd1-nitrite reductase"/>
    <property type="match status" value="1"/>
</dbReference>
<proteinExistence type="predicted"/>
<protein>
    <submittedName>
        <fullName evidence="1">DNA-binding beta-propeller fold protein YncE</fullName>
    </submittedName>
</protein>
<dbReference type="PANTHER" id="PTHR47197:SF3">
    <property type="entry name" value="DIHYDRO-HEME D1 DEHYDROGENASE"/>
    <property type="match status" value="1"/>
</dbReference>
<dbReference type="AlphaFoldDB" id="A0A1M5PJH1"/>
<sequence length="289" mass="33297">MRVYVSNFLSKSISIINGKFLLEEDRIYLDENVYPHHFCIDKNEKIIYIPSSVNGVLYIVSIEDKTVIDSISIGGNLSQVVLYNDEELYIANEDSNSIYIVDVKKVNPIGVVCVDNMPHGIVLDKNQHKLYVPCSNYLIVIDVISKNIIEKVELNFTPWHLKVDEIKNIIYVTTKNGRIIILDRFTFKIINVLDCFKLPIEIILNDLKNEVYITDFCRQSVLILDSEEYKIKKEIEILGKPLGINISCDKKILFVSDIKNDTIKAFNIEDYSLIKDIKVDKEPTTIICR</sequence>
<dbReference type="InterPro" id="IPR011048">
    <property type="entry name" value="Haem_d1_sf"/>
</dbReference>
<evidence type="ECO:0000313" key="1">
    <source>
        <dbReference type="EMBL" id="SHH01976.1"/>
    </source>
</evidence>
<dbReference type="GO" id="GO:0003677">
    <property type="term" value="F:DNA binding"/>
    <property type="evidence" value="ECO:0007669"/>
    <property type="project" value="UniProtKB-KW"/>
</dbReference>
<dbReference type="InterPro" id="IPR015943">
    <property type="entry name" value="WD40/YVTN_repeat-like_dom_sf"/>
</dbReference>
<dbReference type="InterPro" id="IPR051200">
    <property type="entry name" value="Host-pathogen_enzymatic-act"/>
</dbReference>